<comment type="caution">
    <text evidence="4">The sequence shown here is derived from an EMBL/GenBank/DDBJ whole genome shotgun (WGS) entry which is preliminary data.</text>
</comment>
<protein>
    <submittedName>
        <fullName evidence="4">Phosphorylase</fullName>
    </submittedName>
</protein>
<dbReference type="GO" id="GO:0005829">
    <property type="term" value="C:cytosol"/>
    <property type="evidence" value="ECO:0007669"/>
    <property type="project" value="TreeGrafter"/>
</dbReference>
<dbReference type="CDD" id="cd09010">
    <property type="entry name" value="MTAP_SsMTAPII_like_MTIP"/>
    <property type="match status" value="1"/>
</dbReference>
<dbReference type="InterPro" id="IPR010044">
    <property type="entry name" value="MTAP"/>
</dbReference>
<gene>
    <name evidence="4" type="ORF">D5R97_03420</name>
</gene>
<keyword evidence="2" id="KW-0808">Transferase</keyword>
<organism evidence="4 5">
    <name type="scientific">Candidatus Syntrophonatronum acetioxidans</name>
    <dbReference type="NCBI Taxonomy" id="1795816"/>
    <lineage>
        <taxon>Bacteria</taxon>
        <taxon>Bacillati</taxon>
        <taxon>Bacillota</taxon>
        <taxon>Clostridia</taxon>
        <taxon>Eubacteriales</taxon>
        <taxon>Syntrophomonadaceae</taxon>
        <taxon>Candidatus Syntrophonatronum</taxon>
    </lineage>
</organism>
<dbReference type="AlphaFoldDB" id="A0A424YG84"/>
<accession>A0A424YG84</accession>
<evidence type="ECO:0000256" key="2">
    <source>
        <dbReference type="ARBA" id="ARBA00022679"/>
    </source>
</evidence>
<proteinExistence type="predicted"/>
<name>A0A424YG84_9FIRM</name>
<evidence type="ECO:0000256" key="1">
    <source>
        <dbReference type="ARBA" id="ARBA00022676"/>
    </source>
</evidence>
<evidence type="ECO:0000259" key="3">
    <source>
        <dbReference type="Pfam" id="PF01048"/>
    </source>
</evidence>
<dbReference type="GO" id="GO:0019509">
    <property type="term" value="P:L-methionine salvage from methylthioadenosine"/>
    <property type="evidence" value="ECO:0007669"/>
    <property type="project" value="TreeGrafter"/>
</dbReference>
<dbReference type="GO" id="GO:0017061">
    <property type="term" value="F:S-methyl-5-thioadenosine phosphorylase activity"/>
    <property type="evidence" value="ECO:0007669"/>
    <property type="project" value="InterPro"/>
</dbReference>
<sequence>MSKKIPQANTGIIGGSSTFSLQFPEDLPSFKGSILETNLIINTPYGESPPFIVFTPDKEREDNKVITCKMHGWRSGVSRGDASRQIFWVFKEAGVKNILAEGGVGAINHLLNPRDIVIPHDYIDFSLRKDVSLGGEYLLIMREALCPSLRKVFFKAADNLSSRKVFDRGIYVNTEGRHFESPSEIDMFSHLKADVVGQSICPEVYLSREIGACYAGLYLVVNFAEGVVKDWEHEELKDIFYNEARRIGEILLEALSLLFKDNGLKKECNCVDLRKKTLLT</sequence>
<reference evidence="4 5" key="1">
    <citation type="submission" date="2018-08" db="EMBL/GenBank/DDBJ databases">
        <title>The metabolism and importance of syntrophic acetate oxidation coupled to methane or sulfide production in haloalkaline environments.</title>
        <authorList>
            <person name="Timmers P.H.A."/>
            <person name="Vavourakis C.D."/>
            <person name="Sorokin D.Y."/>
            <person name="Sinninghe Damste J.S."/>
            <person name="Muyzer G."/>
            <person name="Stams A.J.M."/>
            <person name="Plugge C.M."/>
        </authorList>
    </citation>
    <scope>NUCLEOTIDE SEQUENCE [LARGE SCALE GENOMIC DNA]</scope>
    <source>
        <strain evidence="4">MSAO_Bac1</strain>
    </source>
</reference>
<dbReference type="PANTHER" id="PTHR42679">
    <property type="entry name" value="S-METHYL-5'-THIOADENOSINE PHOSPHORYLASE"/>
    <property type="match status" value="1"/>
</dbReference>
<dbReference type="InterPro" id="IPR035994">
    <property type="entry name" value="Nucleoside_phosphorylase_sf"/>
</dbReference>
<dbReference type="SUPFAM" id="SSF53167">
    <property type="entry name" value="Purine and uridine phosphorylases"/>
    <property type="match status" value="1"/>
</dbReference>
<dbReference type="PANTHER" id="PTHR42679:SF2">
    <property type="entry name" value="S-METHYL-5'-THIOADENOSINE PHOSPHORYLASE"/>
    <property type="match status" value="1"/>
</dbReference>
<dbReference type="Pfam" id="PF01048">
    <property type="entry name" value="PNP_UDP_1"/>
    <property type="match status" value="1"/>
</dbReference>
<keyword evidence="1" id="KW-0328">Glycosyltransferase</keyword>
<dbReference type="InterPro" id="IPR000845">
    <property type="entry name" value="Nucleoside_phosphorylase_d"/>
</dbReference>
<evidence type="ECO:0000313" key="4">
    <source>
        <dbReference type="EMBL" id="RQD76919.1"/>
    </source>
</evidence>
<dbReference type="Proteomes" id="UP000285138">
    <property type="component" value="Unassembled WGS sequence"/>
</dbReference>
<evidence type="ECO:0000313" key="5">
    <source>
        <dbReference type="Proteomes" id="UP000285138"/>
    </source>
</evidence>
<dbReference type="Gene3D" id="3.40.50.1580">
    <property type="entry name" value="Nucleoside phosphorylase domain"/>
    <property type="match status" value="1"/>
</dbReference>
<dbReference type="EMBL" id="QZAA01000099">
    <property type="protein sequence ID" value="RQD76919.1"/>
    <property type="molecule type" value="Genomic_DNA"/>
</dbReference>
<feature type="domain" description="Nucleoside phosphorylase" evidence="3">
    <location>
        <begin position="62"/>
        <end position="255"/>
    </location>
</feature>
<dbReference type="GO" id="GO:0009116">
    <property type="term" value="P:nucleoside metabolic process"/>
    <property type="evidence" value="ECO:0007669"/>
    <property type="project" value="InterPro"/>
</dbReference>